<organism evidence="1 2">
    <name type="scientific">Trifolium medium</name>
    <dbReference type="NCBI Taxonomy" id="97028"/>
    <lineage>
        <taxon>Eukaryota</taxon>
        <taxon>Viridiplantae</taxon>
        <taxon>Streptophyta</taxon>
        <taxon>Embryophyta</taxon>
        <taxon>Tracheophyta</taxon>
        <taxon>Spermatophyta</taxon>
        <taxon>Magnoliopsida</taxon>
        <taxon>eudicotyledons</taxon>
        <taxon>Gunneridae</taxon>
        <taxon>Pentapetalae</taxon>
        <taxon>rosids</taxon>
        <taxon>fabids</taxon>
        <taxon>Fabales</taxon>
        <taxon>Fabaceae</taxon>
        <taxon>Papilionoideae</taxon>
        <taxon>50 kb inversion clade</taxon>
        <taxon>NPAAA clade</taxon>
        <taxon>Hologalegina</taxon>
        <taxon>IRL clade</taxon>
        <taxon>Trifolieae</taxon>
        <taxon>Trifolium</taxon>
    </lineage>
</organism>
<proteinExistence type="predicted"/>
<dbReference type="AlphaFoldDB" id="A0A392U5H6"/>
<comment type="caution">
    <text evidence="1">The sequence shown here is derived from an EMBL/GenBank/DDBJ whole genome shotgun (WGS) entry which is preliminary data.</text>
</comment>
<protein>
    <submittedName>
        <fullName evidence="1">Uncharacterized protein</fullName>
    </submittedName>
</protein>
<evidence type="ECO:0000313" key="2">
    <source>
        <dbReference type="Proteomes" id="UP000265520"/>
    </source>
</evidence>
<dbReference type="Proteomes" id="UP000265520">
    <property type="component" value="Unassembled WGS sequence"/>
</dbReference>
<feature type="non-terminal residue" evidence="1">
    <location>
        <position position="1"/>
    </location>
</feature>
<reference evidence="1 2" key="1">
    <citation type="journal article" date="2018" name="Front. Plant Sci.">
        <title>Red Clover (Trifolium pratense) and Zigzag Clover (T. medium) - A Picture of Genomic Similarities and Differences.</title>
        <authorList>
            <person name="Dluhosova J."/>
            <person name="Istvanek J."/>
            <person name="Nedelnik J."/>
            <person name="Repkova J."/>
        </authorList>
    </citation>
    <scope>NUCLEOTIDE SEQUENCE [LARGE SCALE GENOMIC DNA]</scope>
    <source>
        <strain evidence="2">cv. 10/8</strain>
        <tissue evidence="1">Leaf</tissue>
    </source>
</reference>
<sequence>QCYAALGIFASGSCAMRGVVGATRGRWCGCPVLFLVLAQRACGAAQRAEFSV</sequence>
<evidence type="ECO:0000313" key="1">
    <source>
        <dbReference type="EMBL" id="MCI68731.1"/>
    </source>
</evidence>
<accession>A0A392U5H6</accession>
<dbReference type="EMBL" id="LXQA010741672">
    <property type="protein sequence ID" value="MCI68731.1"/>
    <property type="molecule type" value="Genomic_DNA"/>
</dbReference>
<keyword evidence="2" id="KW-1185">Reference proteome</keyword>
<name>A0A392U5H6_9FABA</name>